<dbReference type="RefSeq" id="WP_167213548.1">
    <property type="nucleotide sequence ID" value="NZ_CP050063.1"/>
</dbReference>
<proteinExistence type="predicted"/>
<gene>
    <name evidence="1" type="ORF">G8759_23710</name>
</gene>
<dbReference type="GO" id="GO:0003700">
    <property type="term" value="F:DNA-binding transcription factor activity"/>
    <property type="evidence" value="ECO:0007669"/>
    <property type="project" value="InterPro"/>
</dbReference>
<dbReference type="SUPFAM" id="SSF88659">
    <property type="entry name" value="Sigma3 and sigma4 domains of RNA polymerase sigma factors"/>
    <property type="match status" value="1"/>
</dbReference>
<dbReference type="InterPro" id="IPR014284">
    <property type="entry name" value="RNA_pol_sigma-70_dom"/>
</dbReference>
<evidence type="ECO:0000313" key="2">
    <source>
        <dbReference type="Proteomes" id="UP000501802"/>
    </source>
</evidence>
<dbReference type="KEGG" id="spib:G8759_23710"/>
<name>A0A6G9ASF6_9BACT</name>
<dbReference type="NCBIfam" id="TIGR02937">
    <property type="entry name" value="sigma70-ECF"/>
    <property type="match status" value="1"/>
</dbReference>
<organism evidence="1 2">
    <name type="scientific">Spirosoma aureum</name>
    <dbReference type="NCBI Taxonomy" id="2692134"/>
    <lineage>
        <taxon>Bacteria</taxon>
        <taxon>Pseudomonadati</taxon>
        <taxon>Bacteroidota</taxon>
        <taxon>Cytophagia</taxon>
        <taxon>Cytophagales</taxon>
        <taxon>Cytophagaceae</taxon>
        <taxon>Spirosoma</taxon>
    </lineage>
</organism>
<dbReference type="GO" id="GO:0006352">
    <property type="term" value="P:DNA-templated transcription initiation"/>
    <property type="evidence" value="ECO:0007669"/>
    <property type="project" value="InterPro"/>
</dbReference>
<dbReference type="Gene3D" id="1.10.10.10">
    <property type="entry name" value="Winged helix-like DNA-binding domain superfamily/Winged helix DNA-binding domain"/>
    <property type="match status" value="1"/>
</dbReference>
<dbReference type="InterPro" id="IPR013324">
    <property type="entry name" value="RNA_pol_sigma_r3/r4-like"/>
</dbReference>
<keyword evidence="2" id="KW-1185">Reference proteome</keyword>
<evidence type="ECO:0000313" key="1">
    <source>
        <dbReference type="EMBL" id="QIP15422.1"/>
    </source>
</evidence>
<sequence>MAAFFRSSVNKVAVQPSFSQFQQDEQAFYEALRANDQQAWDYLMIQVHNQFVVPQSRQNYDYDTLISAYTEGLAVVKDNILSGRFTHEKAKVTTYAHSVCRFTLLNLYDKDKRRQEVSPFQEQSADESEESSSAVRDEAVDWLLQTDIEDHSWALEPLKLAMSGLKDRCQTILRLFYIDEVPDREAAIQLNINEANLRQQRRNCVMGLRQSFNQLKNSYL</sequence>
<dbReference type="Proteomes" id="UP000501802">
    <property type="component" value="Chromosome"/>
</dbReference>
<dbReference type="EMBL" id="CP050063">
    <property type="protein sequence ID" value="QIP15422.1"/>
    <property type="molecule type" value="Genomic_DNA"/>
</dbReference>
<reference evidence="1 2" key="1">
    <citation type="submission" date="2020-03" db="EMBL/GenBank/DDBJ databases">
        <authorList>
            <person name="Kim M.K."/>
        </authorList>
    </citation>
    <scope>NUCLEOTIDE SEQUENCE [LARGE SCALE GENOMIC DNA]</scope>
    <source>
        <strain evidence="1 2">BT328</strain>
    </source>
</reference>
<accession>A0A6G9ASF6</accession>
<protein>
    <submittedName>
        <fullName evidence="1">Sigma-70 family RNA polymerase sigma factor</fullName>
    </submittedName>
</protein>
<dbReference type="InterPro" id="IPR036388">
    <property type="entry name" value="WH-like_DNA-bd_sf"/>
</dbReference>
<dbReference type="AlphaFoldDB" id="A0A6G9ASF6"/>